<reference evidence="1" key="2">
    <citation type="submission" date="2020-05" db="UniProtKB">
        <authorList>
            <consortium name="EnsemblMetazoa"/>
        </authorList>
    </citation>
    <scope>IDENTIFICATION</scope>
    <source>
        <strain evidence="1">IAEA</strain>
    </source>
</reference>
<sequence length="111" mass="12360">MTEVTSLITKRFGASNASLAIVKPNITQVILQSSTMLTDLFINIYAELPNQSGKGDNNDLKPQTMQLRRRKYNGNGRLDLDDDRDGCVTYDRVMDTYGGGCHMDSFCMCLA</sequence>
<protein>
    <submittedName>
        <fullName evidence="1">Uncharacterized protein</fullName>
    </submittedName>
</protein>
<reference evidence="2" key="1">
    <citation type="submission" date="2014-03" db="EMBL/GenBank/DDBJ databases">
        <authorList>
            <person name="Aksoy S."/>
            <person name="Warren W."/>
            <person name="Wilson R.K."/>
        </authorList>
    </citation>
    <scope>NUCLEOTIDE SEQUENCE [LARGE SCALE GENOMIC DNA]</scope>
    <source>
        <strain evidence="2">IAEA</strain>
    </source>
</reference>
<dbReference type="VEuPathDB" id="VectorBase:GPAI026702"/>
<evidence type="ECO:0000313" key="2">
    <source>
        <dbReference type="Proteomes" id="UP000092445"/>
    </source>
</evidence>
<proteinExistence type="predicted"/>
<keyword evidence="2" id="KW-1185">Reference proteome</keyword>
<evidence type="ECO:0000313" key="1">
    <source>
        <dbReference type="EnsemblMetazoa" id="GPAI026702-PA"/>
    </source>
</evidence>
<dbReference type="Proteomes" id="UP000092445">
    <property type="component" value="Unassembled WGS sequence"/>
</dbReference>
<dbReference type="AlphaFoldDB" id="A0A1A9ZVY2"/>
<dbReference type="EnsemblMetazoa" id="GPAI026702-RA">
    <property type="protein sequence ID" value="GPAI026702-PA"/>
    <property type="gene ID" value="GPAI026702"/>
</dbReference>
<accession>A0A1A9ZVY2</accession>
<name>A0A1A9ZVY2_GLOPL</name>
<organism evidence="1 2">
    <name type="scientific">Glossina pallidipes</name>
    <name type="common">Tsetse fly</name>
    <dbReference type="NCBI Taxonomy" id="7398"/>
    <lineage>
        <taxon>Eukaryota</taxon>
        <taxon>Metazoa</taxon>
        <taxon>Ecdysozoa</taxon>
        <taxon>Arthropoda</taxon>
        <taxon>Hexapoda</taxon>
        <taxon>Insecta</taxon>
        <taxon>Pterygota</taxon>
        <taxon>Neoptera</taxon>
        <taxon>Endopterygota</taxon>
        <taxon>Diptera</taxon>
        <taxon>Brachycera</taxon>
        <taxon>Muscomorpha</taxon>
        <taxon>Hippoboscoidea</taxon>
        <taxon>Glossinidae</taxon>
        <taxon>Glossina</taxon>
    </lineage>
</organism>